<feature type="region of interest" description="Disordered" evidence="1">
    <location>
        <begin position="1"/>
        <end position="24"/>
    </location>
</feature>
<dbReference type="AlphaFoldDB" id="A0A9W6EYW9"/>
<feature type="region of interest" description="Disordered" evidence="1">
    <location>
        <begin position="343"/>
        <end position="365"/>
    </location>
</feature>
<name>A0A9W6EYW9_9CHLO</name>
<dbReference type="Proteomes" id="UP001165080">
    <property type="component" value="Unassembled WGS sequence"/>
</dbReference>
<sequence length="395" mass="42603">MSQLYVSSPVRSPRPQRPVDVGCPSVTAAAGVSNTLRSRSGALPASQKRLRFPSSQAPSTAQNGARDTVIPAAFYTSRDDISAEAQARREDEEHGATQLILLLTLSVVLLTLPWVVDHPVTLLVPVALFILPITSGALRSLVSEGFALISSGFRWFWRHRNAGRVHASAQSTPRAALQRTPPQPAVGPTFVQSAQSARSWQSSGSFHASKQPEPWQRSASQLSYPAGRGIVDQHARMAPGMPPASAPGSCARVGGMPQALDWQGIAHRPQPVVQTVVRQMPATVPELTTPDLDFDSDGEVEAAVQGDVRSAASYDRPYVNGPYVPGLAQALRDPERCSQSVWQGGVQHATAHRPPSRVRPSSDQAAECTIRNWDQDACTQRRGHRPLSDLLNNVQ</sequence>
<dbReference type="EMBL" id="BRXU01000002">
    <property type="protein sequence ID" value="GLC49516.1"/>
    <property type="molecule type" value="Genomic_DNA"/>
</dbReference>
<keyword evidence="3" id="KW-1185">Reference proteome</keyword>
<gene>
    <name evidence="2" type="primary">PLEST011897</name>
    <name evidence="2" type="ORF">PLESTB_000227700</name>
</gene>
<feature type="region of interest" description="Disordered" evidence="1">
    <location>
        <begin position="37"/>
        <end position="64"/>
    </location>
</feature>
<feature type="compositionally biased region" description="Polar residues" evidence="1">
    <location>
        <begin position="53"/>
        <end position="64"/>
    </location>
</feature>
<feature type="compositionally biased region" description="Low complexity" evidence="1">
    <location>
        <begin position="1"/>
        <end position="13"/>
    </location>
</feature>
<feature type="region of interest" description="Disordered" evidence="1">
    <location>
        <begin position="167"/>
        <end position="193"/>
    </location>
</feature>
<evidence type="ECO:0000313" key="3">
    <source>
        <dbReference type="Proteomes" id="UP001165080"/>
    </source>
</evidence>
<organism evidence="2 3">
    <name type="scientific">Pleodorina starrii</name>
    <dbReference type="NCBI Taxonomy" id="330485"/>
    <lineage>
        <taxon>Eukaryota</taxon>
        <taxon>Viridiplantae</taxon>
        <taxon>Chlorophyta</taxon>
        <taxon>core chlorophytes</taxon>
        <taxon>Chlorophyceae</taxon>
        <taxon>CS clade</taxon>
        <taxon>Chlamydomonadales</taxon>
        <taxon>Volvocaceae</taxon>
        <taxon>Pleodorina</taxon>
    </lineage>
</organism>
<feature type="region of interest" description="Disordered" evidence="1">
    <location>
        <begin position="201"/>
        <end position="220"/>
    </location>
</feature>
<accession>A0A9W6EYW9</accession>
<proteinExistence type="predicted"/>
<protein>
    <submittedName>
        <fullName evidence="2">Uncharacterized protein</fullName>
    </submittedName>
</protein>
<evidence type="ECO:0000256" key="1">
    <source>
        <dbReference type="SAM" id="MobiDB-lite"/>
    </source>
</evidence>
<dbReference type="OrthoDB" id="547686at2759"/>
<evidence type="ECO:0000313" key="2">
    <source>
        <dbReference type="EMBL" id="GLC49516.1"/>
    </source>
</evidence>
<comment type="caution">
    <text evidence="2">The sequence shown here is derived from an EMBL/GenBank/DDBJ whole genome shotgun (WGS) entry which is preliminary data.</text>
</comment>
<reference evidence="2 3" key="1">
    <citation type="journal article" date="2023" name="Commun. Biol.">
        <title>Reorganization of the ancestral sex-determining regions during the evolution of trioecy in Pleodorina starrii.</title>
        <authorList>
            <person name="Takahashi K."/>
            <person name="Suzuki S."/>
            <person name="Kawai-Toyooka H."/>
            <person name="Yamamoto K."/>
            <person name="Hamaji T."/>
            <person name="Ootsuki R."/>
            <person name="Yamaguchi H."/>
            <person name="Kawachi M."/>
            <person name="Higashiyama T."/>
            <person name="Nozaki H."/>
        </authorList>
    </citation>
    <scope>NUCLEOTIDE SEQUENCE [LARGE SCALE GENOMIC DNA]</scope>
    <source>
        <strain evidence="2 3">NIES-4479</strain>
    </source>
</reference>